<keyword evidence="6" id="KW-1185">Reference proteome</keyword>
<organism evidence="5 6">
    <name type="scientific">Aspergillus arachidicola</name>
    <dbReference type="NCBI Taxonomy" id="656916"/>
    <lineage>
        <taxon>Eukaryota</taxon>
        <taxon>Fungi</taxon>
        <taxon>Dikarya</taxon>
        <taxon>Ascomycota</taxon>
        <taxon>Pezizomycotina</taxon>
        <taxon>Eurotiomycetes</taxon>
        <taxon>Eurotiomycetidae</taxon>
        <taxon>Eurotiales</taxon>
        <taxon>Aspergillaceae</taxon>
        <taxon>Aspergillus</taxon>
        <taxon>Aspergillus subgen. Circumdati</taxon>
    </lineage>
</organism>
<keyword evidence="2" id="KW-0521">NADP</keyword>
<dbReference type="InterPro" id="IPR002347">
    <property type="entry name" value="SDR_fam"/>
</dbReference>
<feature type="region of interest" description="Disordered" evidence="4">
    <location>
        <begin position="328"/>
        <end position="357"/>
    </location>
</feature>
<keyword evidence="3" id="KW-0175">Coiled coil</keyword>
<evidence type="ECO:0000256" key="3">
    <source>
        <dbReference type="SAM" id="Coils"/>
    </source>
</evidence>
<sequence length="388" mass="43054">MSRPLEGKFGIVTGGSRGELHLRDDRNPPSRHPNQHAGVSKDRFLNDEEKGPMDREYFNWHYTINVLAPLLLTQAVAPFLPTDRSGRIVNISSVSSSIGFTGQTVYGGTKAALEAMTRTWARELADRATVNSVNPGPVIGDMYFATGEEFWKQMQGWLDNAPLSKVVDGDEKMKSLTDEQRKPIPSTEKSKKASTMPPLRTFSLRLLRPSQTITAPIRNLRPLSTCLSKHPSPVRSTTVKPLSLSPPQFTTQARWGSTQTSSGKSQADLMVEELQELYETAKDEFEIATDSTNGTTIYAASDRESARDALNQLSAVFALYTTDMASYDESHQPQQTQPDDSGSQMVSTYFDPGDIAPEVRQEVKRRVGQRVRELANAVEALEERAKDD</sequence>
<gene>
    <name evidence="5" type="ORF">AARAC_011031</name>
</gene>
<dbReference type="GO" id="GO:0006633">
    <property type="term" value="P:fatty acid biosynthetic process"/>
    <property type="evidence" value="ECO:0007669"/>
    <property type="project" value="TreeGrafter"/>
</dbReference>
<dbReference type="PANTHER" id="PTHR42760">
    <property type="entry name" value="SHORT-CHAIN DEHYDROGENASES/REDUCTASES FAMILY MEMBER"/>
    <property type="match status" value="1"/>
</dbReference>
<evidence type="ECO:0000313" key="5">
    <source>
        <dbReference type="EMBL" id="PIG86644.1"/>
    </source>
</evidence>
<dbReference type="Proteomes" id="UP000231358">
    <property type="component" value="Unassembled WGS sequence"/>
</dbReference>
<evidence type="ECO:0000313" key="6">
    <source>
        <dbReference type="Proteomes" id="UP000231358"/>
    </source>
</evidence>
<dbReference type="InterPro" id="IPR036291">
    <property type="entry name" value="NAD(P)-bd_dom_sf"/>
</dbReference>
<dbReference type="CDD" id="cd05233">
    <property type="entry name" value="SDR_c"/>
    <property type="match status" value="1"/>
</dbReference>
<dbReference type="PANTHER" id="PTHR42760:SF111">
    <property type="entry name" value="3-OXOACYL-(ACYL-CARRIER-PROTEIN) REDUCTASE (AFU_ORTHOLOGUE AFUA_1G10100)"/>
    <property type="match status" value="1"/>
</dbReference>
<feature type="region of interest" description="Disordered" evidence="4">
    <location>
        <begin position="228"/>
        <end position="264"/>
    </location>
</feature>
<feature type="coiled-coil region" evidence="3">
    <location>
        <begin position="264"/>
        <end position="291"/>
    </location>
</feature>
<dbReference type="GO" id="GO:0016616">
    <property type="term" value="F:oxidoreductase activity, acting on the CH-OH group of donors, NAD or NADP as acceptor"/>
    <property type="evidence" value="ECO:0007669"/>
    <property type="project" value="TreeGrafter"/>
</dbReference>
<dbReference type="PROSITE" id="PS00061">
    <property type="entry name" value="ADH_SHORT"/>
    <property type="match status" value="1"/>
</dbReference>
<dbReference type="GO" id="GO:0044550">
    <property type="term" value="P:secondary metabolite biosynthetic process"/>
    <property type="evidence" value="ECO:0007669"/>
    <property type="project" value="UniProtKB-ARBA"/>
</dbReference>
<comment type="caution">
    <text evidence="5">The sequence shown here is derived from an EMBL/GenBank/DDBJ whole genome shotgun (WGS) entry which is preliminary data.</text>
</comment>
<dbReference type="InterPro" id="IPR020904">
    <property type="entry name" value="Sc_DH/Rdtase_CS"/>
</dbReference>
<name>A0A2G7G1D0_9EURO</name>
<evidence type="ECO:0000256" key="1">
    <source>
        <dbReference type="ARBA" id="ARBA00006484"/>
    </source>
</evidence>
<feature type="compositionally biased region" description="Polar residues" evidence="4">
    <location>
        <begin position="234"/>
        <end position="264"/>
    </location>
</feature>
<protein>
    <submittedName>
        <fullName evidence="5">Uncharacterized protein</fullName>
    </submittedName>
</protein>
<dbReference type="GO" id="GO:0048038">
    <property type="term" value="F:quinone binding"/>
    <property type="evidence" value="ECO:0007669"/>
    <property type="project" value="TreeGrafter"/>
</dbReference>
<evidence type="ECO:0000256" key="2">
    <source>
        <dbReference type="ARBA" id="ARBA00022857"/>
    </source>
</evidence>
<comment type="similarity">
    <text evidence="1">Belongs to the short-chain dehydrogenases/reductases (SDR) family.</text>
</comment>
<dbReference type="Pfam" id="PF13561">
    <property type="entry name" value="adh_short_C2"/>
    <property type="match status" value="1"/>
</dbReference>
<dbReference type="EMBL" id="NEXV01000242">
    <property type="protein sequence ID" value="PIG86644.1"/>
    <property type="molecule type" value="Genomic_DNA"/>
</dbReference>
<proteinExistence type="inferred from homology"/>
<feature type="region of interest" description="Disordered" evidence="4">
    <location>
        <begin position="1"/>
        <end position="47"/>
    </location>
</feature>
<dbReference type="AlphaFoldDB" id="A0A2G7G1D0"/>
<dbReference type="Gene3D" id="3.40.50.720">
    <property type="entry name" value="NAD(P)-binding Rossmann-like Domain"/>
    <property type="match status" value="1"/>
</dbReference>
<feature type="compositionally biased region" description="Polar residues" evidence="4">
    <location>
        <begin position="332"/>
        <end position="347"/>
    </location>
</feature>
<dbReference type="SUPFAM" id="SSF51735">
    <property type="entry name" value="NAD(P)-binding Rossmann-fold domains"/>
    <property type="match status" value="1"/>
</dbReference>
<reference evidence="5 6" key="1">
    <citation type="submission" date="2017-05" db="EMBL/GenBank/DDBJ databases">
        <title>Genome sequence for an aflatoxigenic pathogen of Argentinian peanut, Aspergillus arachidicola.</title>
        <authorList>
            <person name="Moore G."/>
            <person name="Beltz S.B."/>
            <person name="Mack B.M."/>
        </authorList>
    </citation>
    <scope>NUCLEOTIDE SEQUENCE [LARGE SCALE GENOMIC DNA]</scope>
    <source>
        <strain evidence="5 6">CBS 117610</strain>
    </source>
</reference>
<dbReference type="STRING" id="656916.A0A2G7G1D0"/>
<dbReference type="PRINTS" id="PR00081">
    <property type="entry name" value="GDHRDH"/>
</dbReference>
<feature type="compositionally biased region" description="Basic and acidic residues" evidence="4">
    <location>
        <begin position="18"/>
        <end position="28"/>
    </location>
</feature>
<dbReference type="PRINTS" id="PR00080">
    <property type="entry name" value="SDRFAMILY"/>
</dbReference>
<accession>A0A2G7G1D0</accession>
<feature type="region of interest" description="Disordered" evidence="4">
    <location>
        <begin position="172"/>
        <end position="195"/>
    </location>
</feature>
<feature type="compositionally biased region" description="Basic and acidic residues" evidence="4">
    <location>
        <begin position="172"/>
        <end position="182"/>
    </location>
</feature>
<evidence type="ECO:0000256" key="4">
    <source>
        <dbReference type="SAM" id="MobiDB-lite"/>
    </source>
</evidence>